<proteinExistence type="predicted"/>
<organism evidence="1 2">
    <name type="scientific">Pleuronectes platessa</name>
    <name type="common">European plaice</name>
    <dbReference type="NCBI Taxonomy" id="8262"/>
    <lineage>
        <taxon>Eukaryota</taxon>
        <taxon>Metazoa</taxon>
        <taxon>Chordata</taxon>
        <taxon>Craniata</taxon>
        <taxon>Vertebrata</taxon>
        <taxon>Euteleostomi</taxon>
        <taxon>Actinopterygii</taxon>
        <taxon>Neopterygii</taxon>
        <taxon>Teleostei</taxon>
        <taxon>Neoteleostei</taxon>
        <taxon>Acanthomorphata</taxon>
        <taxon>Carangaria</taxon>
        <taxon>Pleuronectiformes</taxon>
        <taxon>Pleuronectoidei</taxon>
        <taxon>Pleuronectidae</taxon>
        <taxon>Pleuronectes</taxon>
    </lineage>
</organism>
<dbReference type="Proteomes" id="UP001153269">
    <property type="component" value="Unassembled WGS sequence"/>
</dbReference>
<sequence>MEWLLERLEDDRSTPSATAAPIINCASEIRHVLDETFSSGHSGVRVPSESCDHFYHRFISLLFTSSNTSPVAMLEVQDVFSDSRLNLKLQPNTVASGGTMKMFFPPEAVTSLASRSRSKMWTCSLRKERKRPFVLVVRNLSPSDGSSCSS</sequence>
<gene>
    <name evidence="1" type="ORF">PLEPLA_LOCUS17677</name>
</gene>
<keyword evidence="2" id="KW-1185">Reference proteome</keyword>
<dbReference type="EMBL" id="CADEAL010001162">
    <property type="protein sequence ID" value="CAB1429697.1"/>
    <property type="molecule type" value="Genomic_DNA"/>
</dbReference>
<evidence type="ECO:0000313" key="2">
    <source>
        <dbReference type="Proteomes" id="UP001153269"/>
    </source>
</evidence>
<accession>A0A9N7UFS4</accession>
<comment type="caution">
    <text evidence="1">The sequence shown here is derived from an EMBL/GenBank/DDBJ whole genome shotgun (WGS) entry which is preliminary data.</text>
</comment>
<evidence type="ECO:0000313" key="1">
    <source>
        <dbReference type="EMBL" id="CAB1429697.1"/>
    </source>
</evidence>
<protein>
    <submittedName>
        <fullName evidence="1">Uncharacterized protein</fullName>
    </submittedName>
</protein>
<reference evidence="1" key="1">
    <citation type="submission" date="2020-03" db="EMBL/GenBank/DDBJ databases">
        <authorList>
            <person name="Weist P."/>
        </authorList>
    </citation>
    <scope>NUCLEOTIDE SEQUENCE</scope>
</reference>
<dbReference type="AlphaFoldDB" id="A0A9N7UFS4"/>
<name>A0A9N7UFS4_PLEPL</name>